<dbReference type="InterPro" id="IPR026363">
    <property type="entry name" value="CxxC-x17-CxxC_dom"/>
</dbReference>
<dbReference type="Proteomes" id="UP000177987">
    <property type="component" value="Unassembled WGS sequence"/>
</dbReference>
<protein>
    <recommendedName>
        <fullName evidence="2">CxxC-x17-CxxC domain-containing protein</fullName>
    </recommendedName>
</protein>
<reference evidence="3 4" key="1">
    <citation type="journal article" date="2016" name="Nat. Commun.">
        <title>Thousands of microbial genomes shed light on interconnected biogeochemical processes in an aquifer system.</title>
        <authorList>
            <person name="Anantharaman K."/>
            <person name="Brown C.T."/>
            <person name="Hug L.A."/>
            <person name="Sharon I."/>
            <person name="Castelle C.J."/>
            <person name="Probst A.J."/>
            <person name="Thomas B.C."/>
            <person name="Singh A."/>
            <person name="Wilkins M.J."/>
            <person name="Karaoz U."/>
            <person name="Brodie E.L."/>
            <person name="Williams K.H."/>
            <person name="Hubbard S.S."/>
            <person name="Banfield J.F."/>
        </authorList>
    </citation>
    <scope>NUCLEOTIDE SEQUENCE [LARGE SCALE GENOMIC DNA]</scope>
</reference>
<dbReference type="EMBL" id="MHUW01000007">
    <property type="protein sequence ID" value="OHA84090.1"/>
    <property type="molecule type" value="Genomic_DNA"/>
</dbReference>
<dbReference type="AlphaFoldDB" id="A0A1G2SGC9"/>
<gene>
    <name evidence="3" type="ORF">A2937_02750</name>
</gene>
<name>A0A1G2SGC9_9BACT</name>
<dbReference type="NCBIfam" id="TIGR04272">
    <property type="entry name" value="cxxc_cxxc_Mbark"/>
    <property type="match status" value="1"/>
</dbReference>
<feature type="compositionally biased region" description="Basic and acidic residues" evidence="1">
    <location>
        <begin position="89"/>
        <end position="101"/>
    </location>
</feature>
<comment type="caution">
    <text evidence="3">The sequence shown here is derived from an EMBL/GenBank/DDBJ whole genome shotgun (WGS) entry which is preliminary data.</text>
</comment>
<feature type="compositionally biased region" description="Gly residues" evidence="1">
    <location>
        <begin position="8"/>
        <end position="17"/>
    </location>
</feature>
<organism evidence="3 4">
    <name type="scientific">Candidatus Yonathbacteria bacterium RIFCSPLOWO2_01_FULL_47_33b</name>
    <dbReference type="NCBI Taxonomy" id="1802727"/>
    <lineage>
        <taxon>Bacteria</taxon>
        <taxon>Candidatus Yonathiibacteriota</taxon>
    </lineage>
</organism>
<evidence type="ECO:0000313" key="3">
    <source>
        <dbReference type="EMBL" id="OHA84090.1"/>
    </source>
</evidence>
<dbReference type="Pfam" id="PF23477">
    <property type="entry name" value="zf_Tbcl_2"/>
    <property type="match status" value="1"/>
</dbReference>
<evidence type="ECO:0000313" key="4">
    <source>
        <dbReference type="Proteomes" id="UP000177987"/>
    </source>
</evidence>
<evidence type="ECO:0000256" key="1">
    <source>
        <dbReference type="SAM" id="MobiDB-lite"/>
    </source>
</evidence>
<proteinExistence type="predicted"/>
<feature type="region of interest" description="Disordered" evidence="1">
    <location>
        <begin position="89"/>
        <end position="115"/>
    </location>
</feature>
<evidence type="ECO:0000259" key="2">
    <source>
        <dbReference type="Pfam" id="PF23477"/>
    </source>
</evidence>
<dbReference type="STRING" id="1802727.A2937_02750"/>
<sequence length="141" mass="15228">MTEYNKRGGSGSYGARGGKPSFGANRSGAPSYGKKNWGDRKSSDAPFTLYKATCSECHKACEVPFRPTGAKPVYCKDCFNVAGGSFNKDRGGDRFPKKDFSPRAPYAPRAESGTSNDAVLKQLEAINTKLDQIMREVASLS</sequence>
<feature type="domain" description="CxxC-x17-CxxC" evidence="2">
    <location>
        <begin position="49"/>
        <end position="80"/>
    </location>
</feature>
<accession>A0A1G2SGC9</accession>
<feature type="region of interest" description="Disordered" evidence="1">
    <location>
        <begin position="1"/>
        <end position="41"/>
    </location>
</feature>